<dbReference type="Proteomes" id="UP000541444">
    <property type="component" value="Unassembled WGS sequence"/>
</dbReference>
<keyword evidence="2" id="KW-1185">Reference proteome</keyword>
<proteinExistence type="predicted"/>
<protein>
    <submittedName>
        <fullName evidence="1">Uncharacterized protein</fullName>
    </submittedName>
</protein>
<evidence type="ECO:0000313" key="2">
    <source>
        <dbReference type="Proteomes" id="UP000541444"/>
    </source>
</evidence>
<accession>A0A7J7P8P1</accession>
<name>A0A7J7P8P1_9MAGN</name>
<dbReference type="AlphaFoldDB" id="A0A7J7P8P1"/>
<organism evidence="1 2">
    <name type="scientific">Kingdonia uniflora</name>
    <dbReference type="NCBI Taxonomy" id="39325"/>
    <lineage>
        <taxon>Eukaryota</taxon>
        <taxon>Viridiplantae</taxon>
        <taxon>Streptophyta</taxon>
        <taxon>Embryophyta</taxon>
        <taxon>Tracheophyta</taxon>
        <taxon>Spermatophyta</taxon>
        <taxon>Magnoliopsida</taxon>
        <taxon>Ranunculales</taxon>
        <taxon>Circaeasteraceae</taxon>
        <taxon>Kingdonia</taxon>
    </lineage>
</organism>
<evidence type="ECO:0000313" key="1">
    <source>
        <dbReference type="EMBL" id="KAF6175779.1"/>
    </source>
</evidence>
<gene>
    <name evidence="1" type="ORF">GIB67_035906</name>
</gene>
<reference evidence="1 2" key="1">
    <citation type="journal article" date="2020" name="IScience">
        <title>Genome Sequencing of the Endangered Kingdonia uniflora (Circaeasteraceae, Ranunculales) Reveals Potential Mechanisms of Evolutionary Specialization.</title>
        <authorList>
            <person name="Sun Y."/>
            <person name="Deng T."/>
            <person name="Zhang A."/>
            <person name="Moore M.J."/>
            <person name="Landis J.B."/>
            <person name="Lin N."/>
            <person name="Zhang H."/>
            <person name="Zhang X."/>
            <person name="Huang J."/>
            <person name="Zhang X."/>
            <person name="Sun H."/>
            <person name="Wang H."/>
        </authorList>
    </citation>
    <scope>NUCLEOTIDE SEQUENCE [LARGE SCALE GENOMIC DNA]</scope>
    <source>
        <strain evidence="1">TB1705</strain>
        <tissue evidence="1">Leaf</tissue>
    </source>
</reference>
<comment type="caution">
    <text evidence="1">The sequence shown here is derived from an EMBL/GenBank/DDBJ whole genome shotgun (WGS) entry which is preliminary data.</text>
</comment>
<sequence>MHVVGEDSLGMHKRYVNGIFHYVSPLMKKFEGKLDKMDIQIDIQKGKFYDNKTKHSITHKH</sequence>
<dbReference type="EMBL" id="JACGCM010000146">
    <property type="protein sequence ID" value="KAF6175779.1"/>
    <property type="molecule type" value="Genomic_DNA"/>
</dbReference>